<evidence type="ECO:0000256" key="1">
    <source>
        <dbReference type="ARBA" id="ARBA00005564"/>
    </source>
</evidence>
<dbReference type="Proteomes" id="UP001596113">
    <property type="component" value="Unassembled WGS sequence"/>
</dbReference>
<dbReference type="InterPro" id="IPR019405">
    <property type="entry name" value="Lactonase_7-beta_prop"/>
</dbReference>
<dbReference type="InterPro" id="IPR011048">
    <property type="entry name" value="Haem_d1_sf"/>
</dbReference>
<dbReference type="Pfam" id="PF10282">
    <property type="entry name" value="Lactonase"/>
    <property type="match status" value="1"/>
</dbReference>
<comment type="similarity">
    <text evidence="1">Belongs to the cycloisomerase 2 family.</text>
</comment>
<dbReference type="RefSeq" id="WP_378138943.1">
    <property type="nucleotide sequence ID" value="NZ_JBHSMI010000062.1"/>
</dbReference>
<protein>
    <submittedName>
        <fullName evidence="2">Lactonase family protein</fullName>
    </submittedName>
</protein>
<dbReference type="SUPFAM" id="SSF51004">
    <property type="entry name" value="C-terminal (heme d1) domain of cytochrome cd1-nitrite reductase"/>
    <property type="match status" value="1"/>
</dbReference>
<sequence length="360" mass="39030">MVSKAHEIWIGAYSAKNEVGLTRIELLPDTGELVKTAEYGGIENPTFLRMNRAGTRLYAVSEADAYIDADGDPAEGGQLASFPVDPQTRKLGPGSYAPTHGNHPCHLSLTSSEDWLAVSNYNGASVVLYPVNPDTRPGPPMVRFRHTGTGPNAERQEAPHPHSVFFSEDGRRLYVCDLGMDKVMVYERGQEQGEWTACDASSLEPGAGPRHLILHPANGYLYVVNELNSTVTRFSKNAEGQLERKESVSTLPGSFGGDSWCAEIVVSPDGRFLYVSNRGHDSIAVFGIDGTTGVLTPAGHVSTRGHWPRNFTLTPDGQWLIAANEHSDTIVLFRIEPQSGLPVFTGSELTVSKPACVLAR</sequence>
<dbReference type="Gene3D" id="2.130.10.10">
    <property type="entry name" value="YVTN repeat-like/Quinoprotein amine dehydrogenase"/>
    <property type="match status" value="1"/>
</dbReference>
<gene>
    <name evidence="2" type="ORF">ACFPOF_29230</name>
</gene>
<dbReference type="PANTHER" id="PTHR30344">
    <property type="entry name" value="6-PHOSPHOGLUCONOLACTONASE-RELATED"/>
    <property type="match status" value="1"/>
</dbReference>
<dbReference type="InterPro" id="IPR050282">
    <property type="entry name" value="Cycloisomerase_2"/>
</dbReference>
<dbReference type="InterPro" id="IPR015943">
    <property type="entry name" value="WD40/YVTN_repeat-like_dom_sf"/>
</dbReference>
<reference evidence="3" key="1">
    <citation type="journal article" date="2019" name="Int. J. Syst. Evol. Microbiol.">
        <title>The Global Catalogue of Microorganisms (GCM) 10K type strain sequencing project: providing services to taxonomists for standard genome sequencing and annotation.</title>
        <authorList>
            <consortium name="The Broad Institute Genomics Platform"/>
            <consortium name="The Broad Institute Genome Sequencing Center for Infectious Disease"/>
            <person name="Wu L."/>
            <person name="Ma J."/>
        </authorList>
    </citation>
    <scope>NUCLEOTIDE SEQUENCE [LARGE SCALE GENOMIC DNA]</scope>
    <source>
        <strain evidence="3">CGMCC 1.18575</strain>
    </source>
</reference>
<comment type="caution">
    <text evidence="2">The sequence shown here is derived from an EMBL/GenBank/DDBJ whole genome shotgun (WGS) entry which is preliminary data.</text>
</comment>
<name>A0ABW0I0Q5_9BACL</name>
<keyword evidence="3" id="KW-1185">Reference proteome</keyword>
<dbReference type="EMBL" id="JBHSMI010000062">
    <property type="protein sequence ID" value="MFC5406828.1"/>
    <property type="molecule type" value="Genomic_DNA"/>
</dbReference>
<dbReference type="PANTHER" id="PTHR30344:SF1">
    <property type="entry name" value="6-PHOSPHOGLUCONOLACTONASE"/>
    <property type="match status" value="1"/>
</dbReference>
<proteinExistence type="inferred from homology"/>
<organism evidence="2 3">
    <name type="scientific">Cohnella soli</name>
    <dbReference type="NCBI Taxonomy" id="425005"/>
    <lineage>
        <taxon>Bacteria</taxon>
        <taxon>Bacillati</taxon>
        <taxon>Bacillota</taxon>
        <taxon>Bacilli</taxon>
        <taxon>Bacillales</taxon>
        <taxon>Paenibacillaceae</taxon>
        <taxon>Cohnella</taxon>
    </lineage>
</organism>
<accession>A0ABW0I0Q5</accession>
<evidence type="ECO:0000313" key="3">
    <source>
        <dbReference type="Proteomes" id="UP001596113"/>
    </source>
</evidence>
<evidence type="ECO:0000313" key="2">
    <source>
        <dbReference type="EMBL" id="MFC5406828.1"/>
    </source>
</evidence>